<comment type="caution">
    <text evidence="1">The sequence shown here is derived from an EMBL/GenBank/DDBJ whole genome shotgun (WGS) entry which is preliminary data.</text>
</comment>
<gene>
    <name evidence="1" type="ORF">CK820_G0050933</name>
</gene>
<name>A0A2J8J3E8_PANTR</name>
<feature type="non-terminal residue" evidence="1">
    <location>
        <position position="1"/>
    </location>
</feature>
<dbReference type="Proteomes" id="UP000236370">
    <property type="component" value="Unassembled WGS sequence"/>
</dbReference>
<proteinExistence type="predicted"/>
<reference evidence="1 2" key="1">
    <citation type="submission" date="2017-12" db="EMBL/GenBank/DDBJ databases">
        <title>High-resolution comparative analysis of great ape genomes.</title>
        <authorList>
            <person name="Pollen A."/>
            <person name="Hastie A."/>
            <person name="Hormozdiari F."/>
            <person name="Dougherty M."/>
            <person name="Liu R."/>
            <person name="Chaisson M."/>
            <person name="Hoppe E."/>
            <person name="Hill C."/>
            <person name="Pang A."/>
            <person name="Hillier L."/>
            <person name="Baker C."/>
            <person name="Armstrong J."/>
            <person name="Shendure J."/>
            <person name="Paten B."/>
            <person name="Wilson R."/>
            <person name="Chao H."/>
            <person name="Schneider V."/>
            <person name="Ventura M."/>
            <person name="Kronenberg Z."/>
            <person name="Murali S."/>
            <person name="Gordon D."/>
            <person name="Cantsilieris S."/>
            <person name="Munson K."/>
            <person name="Nelson B."/>
            <person name="Raja A."/>
            <person name="Underwood J."/>
            <person name="Diekhans M."/>
            <person name="Fiddes I."/>
            <person name="Haussler D."/>
            <person name="Eichler E."/>
        </authorList>
    </citation>
    <scope>NUCLEOTIDE SEQUENCE [LARGE SCALE GENOMIC DNA]</scope>
    <source>
        <strain evidence="1">Yerkes chimp pedigree #C0471</strain>
    </source>
</reference>
<evidence type="ECO:0000313" key="2">
    <source>
        <dbReference type="Proteomes" id="UP000236370"/>
    </source>
</evidence>
<accession>A0A2J8J3E8</accession>
<feature type="non-terminal residue" evidence="1">
    <location>
        <position position="48"/>
    </location>
</feature>
<dbReference type="AlphaFoldDB" id="A0A2J8J3E8"/>
<evidence type="ECO:0000313" key="1">
    <source>
        <dbReference type="EMBL" id="PNI17289.1"/>
    </source>
</evidence>
<dbReference type="EMBL" id="NBAG03000527">
    <property type="protein sequence ID" value="PNI17289.1"/>
    <property type="molecule type" value="Genomic_DNA"/>
</dbReference>
<organism evidence="1 2">
    <name type="scientific">Pan troglodytes</name>
    <name type="common">Chimpanzee</name>
    <dbReference type="NCBI Taxonomy" id="9598"/>
    <lineage>
        <taxon>Eukaryota</taxon>
        <taxon>Metazoa</taxon>
        <taxon>Chordata</taxon>
        <taxon>Craniata</taxon>
        <taxon>Vertebrata</taxon>
        <taxon>Euteleostomi</taxon>
        <taxon>Mammalia</taxon>
        <taxon>Eutheria</taxon>
        <taxon>Euarchontoglires</taxon>
        <taxon>Primates</taxon>
        <taxon>Haplorrhini</taxon>
        <taxon>Catarrhini</taxon>
        <taxon>Hominidae</taxon>
        <taxon>Pan</taxon>
    </lineage>
</organism>
<protein>
    <submittedName>
        <fullName evidence="1">T0180478 isoform 1</fullName>
    </submittedName>
</protein>
<sequence>STLSESAHQLFLGFTYVAPSVLDVKEKFSFEPKIRSPRRFIGSPRISV</sequence>